<dbReference type="EMBL" id="KT007007">
    <property type="protein sequence ID" value="AKQ03028.1"/>
    <property type="molecule type" value="Genomic_DNA"/>
</dbReference>
<dbReference type="Pfam" id="PF11104">
    <property type="entry name" value="PilM_2"/>
    <property type="match status" value="1"/>
</dbReference>
<name>A0A0H4T5M6_9BACT</name>
<evidence type="ECO:0000259" key="2">
    <source>
        <dbReference type="SMART" id="SM00842"/>
    </source>
</evidence>
<dbReference type="SUPFAM" id="SSF53067">
    <property type="entry name" value="Actin-like ATPase domain"/>
    <property type="match status" value="2"/>
</dbReference>
<protein>
    <submittedName>
        <fullName evidence="3">Type IV pilus biogenesis protein PilM, type IV pilus assembly protein PilM</fullName>
    </submittedName>
</protein>
<evidence type="ECO:0000256" key="1">
    <source>
        <dbReference type="SAM" id="MobiDB-lite"/>
    </source>
</evidence>
<dbReference type="Gene3D" id="3.30.1490.300">
    <property type="match status" value="1"/>
</dbReference>
<proteinExistence type="predicted"/>
<dbReference type="PANTHER" id="PTHR32432:SF3">
    <property type="entry name" value="ETHANOLAMINE UTILIZATION PROTEIN EUTJ"/>
    <property type="match status" value="1"/>
</dbReference>
<dbReference type="PIRSF" id="PIRSF019169">
    <property type="entry name" value="PilM"/>
    <property type="match status" value="1"/>
</dbReference>
<reference evidence="3" key="1">
    <citation type="journal article" date="2015" name="ISME J.">
        <title>Aquifer environment selects for microbial species cohorts in sediment and groundwater.</title>
        <authorList>
            <person name="Hug L.A."/>
            <person name="Thomas B.C."/>
            <person name="Brown C.T."/>
            <person name="Frischkorn K.R."/>
            <person name="Williams K.H."/>
            <person name="Tringe S.G."/>
            <person name="Banfield J.F."/>
        </authorList>
    </citation>
    <scope>NUCLEOTIDE SEQUENCE</scope>
</reference>
<dbReference type="InterPro" id="IPR005883">
    <property type="entry name" value="PilM"/>
</dbReference>
<feature type="region of interest" description="Disordered" evidence="1">
    <location>
        <begin position="367"/>
        <end position="401"/>
    </location>
</feature>
<feature type="compositionally biased region" description="Basic and acidic residues" evidence="1">
    <location>
        <begin position="378"/>
        <end position="401"/>
    </location>
</feature>
<dbReference type="AlphaFoldDB" id="A0A0H4T5M6"/>
<sequence>MALFRKTPELFGLDIGSSAVKVVQLLRDSGGIGRVVALGTASLPPDVIADGTIKDPPTVVDAIRSAVSKAGVKGNETAIAICGRELIIKKVQIPQVPPKEVHDVVQLEAEHHIPFAIDEVFLDYHGVGQHDGVMDLILVAVKKSKVLEYSAVVEEAGLIPSIVDVDSFALGNQFEHNFPEERGEAVALIDIGASIMKTNVVRGGATIFARDIPFGGNNYTQAIAQQLKIPFEQAEAAKLGRDVGVRWETVVPALEAVSRELSLEVQRTFDYFASTAESERIGKIVLAGGCSQLPGLNDYLSSNWGIPVELAKPFERIEVDPTKADDPDQPRTRAPAPARRRYHADAAQLQPGVALRRPLRAGRRRPRRVLVVALGRGGDARRRSLPEVQGDRLPEGHDRPG</sequence>
<organism evidence="3">
    <name type="scientific">uncultured bacterium Rifle_16ft_4_minimus_37862</name>
    <dbReference type="NCBI Taxonomy" id="1665157"/>
    <lineage>
        <taxon>Bacteria</taxon>
        <taxon>environmental samples</taxon>
    </lineage>
</organism>
<dbReference type="PANTHER" id="PTHR32432">
    <property type="entry name" value="CELL DIVISION PROTEIN FTSA-RELATED"/>
    <property type="match status" value="1"/>
</dbReference>
<feature type="domain" description="SHS2" evidence="2">
    <location>
        <begin position="10"/>
        <end position="174"/>
    </location>
</feature>
<dbReference type="CDD" id="cd24049">
    <property type="entry name" value="ASKHA_NBD_PilM"/>
    <property type="match status" value="1"/>
</dbReference>
<dbReference type="InterPro" id="IPR043129">
    <property type="entry name" value="ATPase_NBD"/>
</dbReference>
<feature type="region of interest" description="Disordered" evidence="1">
    <location>
        <begin position="318"/>
        <end position="343"/>
    </location>
</feature>
<dbReference type="GO" id="GO:0051301">
    <property type="term" value="P:cell division"/>
    <property type="evidence" value="ECO:0007669"/>
    <property type="project" value="InterPro"/>
</dbReference>
<dbReference type="Gene3D" id="3.30.420.40">
    <property type="match status" value="2"/>
</dbReference>
<feature type="compositionally biased region" description="Basic and acidic residues" evidence="1">
    <location>
        <begin position="318"/>
        <end position="331"/>
    </location>
</feature>
<dbReference type="InterPro" id="IPR003494">
    <property type="entry name" value="SHS2_FtsA"/>
</dbReference>
<evidence type="ECO:0000313" key="3">
    <source>
        <dbReference type="EMBL" id="AKQ03028.1"/>
    </source>
</evidence>
<gene>
    <name evidence="3" type="primary">pilM</name>
</gene>
<dbReference type="NCBIfam" id="TIGR01175">
    <property type="entry name" value="pilM"/>
    <property type="match status" value="1"/>
</dbReference>
<dbReference type="SMART" id="SM00842">
    <property type="entry name" value="FtsA"/>
    <property type="match status" value="1"/>
</dbReference>
<dbReference type="InterPro" id="IPR050696">
    <property type="entry name" value="FtsA/MreB"/>
</dbReference>
<accession>A0A0H4T5M6</accession>